<dbReference type="AlphaFoldDB" id="A0A4P9XII8"/>
<feature type="non-terminal residue" evidence="1">
    <location>
        <position position="100"/>
    </location>
</feature>
<keyword evidence="2" id="KW-1185">Reference proteome</keyword>
<protein>
    <recommendedName>
        <fullName evidence="3">Reverse transcriptase domain-containing protein</fullName>
    </recommendedName>
</protein>
<gene>
    <name evidence="1" type="ORF">THASP1DRAFT_5796</name>
</gene>
<organism evidence="1 2">
    <name type="scientific">Thamnocephalis sphaerospora</name>
    <dbReference type="NCBI Taxonomy" id="78915"/>
    <lineage>
        <taxon>Eukaryota</taxon>
        <taxon>Fungi</taxon>
        <taxon>Fungi incertae sedis</taxon>
        <taxon>Zoopagomycota</taxon>
        <taxon>Zoopagomycotina</taxon>
        <taxon>Zoopagomycetes</taxon>
        <taxon>Zoopagales</taxon>
        <taxon>Sigmoideomycetaceae</taxon>
        <taxon>Thamnocephalis</taxon>
    </lineage>
</organism>
<sequence length="100" mass="11316">EAVRKALRRTPRKKAAGVDDIPPELLRGADTAPALARFFQVYAKLRCVPLQWSRAIICPIYKRKGSTADPANYRPIALLPVLRKVFEACLLVYLRDNTRP</sequence>
<dbReference type="PANTHER" id="PTHR19446">
    <property type="entry name" value="REVERSE TRANSCRIPTASES"/>
    <property type="match status" value="1"/>
</dbReference>
<accession>A0A4P9XII8</accession>
<evidence type="ECO:0000313" key="1">
    <source>
        <dbReference type="EMBL" id="RKP05517.1"/>
    </source>
</evidence>
<dbReference type="Proteomes" id="UP000271241">
    <property type="component" value="Unassembled WGS sequence"/>
</dbReference>
<dbReference type="OrthoDB" id="2260598at2759"/>
<proteinExistence type="predicted"/>
<dbReference type="EMBL" id="KZ993106">
    <property type="protein sequence ID" value="RKP05517.1"/>
    <property type="molecule type" value="Genomic_DNA"/>
</dbReference>
<evidence type="ECO:0008006" key="3">
    <source>
        <dbReference type="Google" id="ProtNLM"/>
    </source>
</evidence>
<evidence type="ECO:0000313" key="2">
    <source>
        <dbReference type="Proteomes" id="UP000271241"/>
    </source>
</evidence>
<reference evidence="2" key="1">
    <citation type="journal article" date="2018" name="Nat. Microbiol.">
        <title>Leveraging single-cell genomics to expand the fungal tree of life.</title>
        <authorList>
            <person name="Ahrendt S.R."/>
            <person name="Quandt C.A."/>
            <person name="Ciobanu D."/>
            <person name="Clum A."/>
            <person name="Salamov A."/>
            <person name="Andreopoulos B."/>
            <person name="Cheng J.F."/>
            <person name="Woyke T."/>
            <person name="Pelin A."/>
            <person name="Henrissat B."/>
            <person name="Reynolds N.K."/>
            <person name="Benny G.L."/>
            <person name="Smith M.E."/>
            <person name="James T.Y."/>
            <person name="Grigoriev I.V."/>
        </authorList>
    </citation>
    <scope>NUCLEOTIDE SEQUENCE [LARGE SCALE GENOMIC DNA]</scope>
    <source>
        <strain evidence="2">RSA 1356</strain>
    </source>
</reference>
<name>A0A4P9XII8_9FUNG</name>
<feature type="non-terminal residue" evidence="1">
    <location>
        <position position="1"/>
    </location>
</feature>